<feature type="compositionally biased region" description="Basic residues" evidence="1">
    <location>
        <begin position="1"/>
        <end position="11"/>
    </location>
</feature>
<keyword evidence="3" id="KW-1185">Reference proteome</keyword>
<evidence type="ECO:0000313" key="3">
    <source>
        <dbReference type="Proteomes" id="UP000838756"/>
    </source>
</evidence>
<protein>
    <submittedName>
        <fullName evidence="2">Jg18741 protein</fullName>
    </submittedName>
</protein>
<proteinExistence type="predicted"/>
<organism evidence="2 3">
    <name type="scientific">Pararge aegeria aegeria</name>
    <dbReference type="NCBI Taxonomy" id="348720"/>
    <lineage>
        <taxon>Eukaryota</taxon>
        <taxon>Metazoa</taxon>
        <taxon>Ecdysozoa</taxon>
        <taxon>Arthropoda</taxon>
        <taxon>Hexapoda</taxon>
        <taxon>Insecta</taxon>
        <taxon>Pterygota</taxon>
        <taxon>Neoptera</taxon>
        <taxon>Endopterygota</taxon>
        <taxon>Lepidoptera</taxon>
        <taxon>Glossata</taxon>
        <taxon>Ditrysia</taxon>
        <taxon>Papilionoidea</taxon>
        <taxon>Nymphalidae</taxon>
        <taxon>Satyrinae</taxon>
        <taxon>Satyrini</taxon>
        <taxon>Parargina</taxon>
        <taxon>Pararge</taxon>
    </lineage>
</organism>
<dbReference type="AlphaFoldDB" id="A0A8S4QKQ7"/>
<reference evidence="2" key="1">
    <citation type="submission" date="2022-03" db="EMBL/GenBank/DDBJ databases">
        <authorList>
            <person name="Lindestad O."/>
        </authorList>
    </citation>
    <scope>NUCLEOTIDE SEQUENCE</scope>
</reference>
<evidence type="ECO:0000256" key="1">
    <source>
        <dbReference type="SAM" id="MobiDB-lite"/>
    </source>
</evidence>
<dbReference type="EMBL" id="CAKXAJ010009841">
    <property type="protein sequence ID" value="CAH2211307.1"/>
    <property type="molecule type" value="Genomic_DNA"/>
</dbReference>
<feature type="non-terminal residue" evidence="2">
    <location>
        <position position="1"/>
    </location>
</feature>
<feature type="compositionally biased region" description="Polar residues" evidence="1">
    <location>
        <begin position="19"/>
        <end position="30"/>
    </location>
</feature>
<feature type="region of interest" description="Disordered" evidence="1">
    <location>
        <begin position="1"/>
        <end position="51"/>
    </location>
</feature>
<gene>
    <name evidence="2" type="primary">jg18741</name>
    <name evidence="2" type="ORF">PAEG_LOCUS3137</name>
</gene>
<sequence>PAAASRLRRHSGTSDEAHTNSANTTHSHASQPVCMAPPLQQSPAQRCEGSGAALTEQRINIVRASGLQPRPHYYTRRACRQAQAYLIFKSRDAV</sequence>
<accession>A0A8S4QKQ7</accession>
<name>A0A8S4QKQ7_9NEOP</name>
<dbReference type="Proteomes" id="UP000838756">
    <property type="component" value="Unassembled WGS sequence"/>
</dbReference>
<comment type="caution">
    <text evidence="2">The sequence shown here is derived from an EMBL/GenBank/DDBJ whole genome shotgun (WGS) entry which is preliminary data.</text>
</comment>
<evidence type="ECO:0000313" key="2">
    <source>
        <dbReference type="EMBL" id="CAH2211307.1"/>
    </source>
</evidence>